<accession>A0A7H4LV83</accession>
<evidence type="ECO:0000313" key="1">
    <source>
        <dbReference type="EMBL" id="STR40059.1"/>
    </source>
</evidence>
<protein>
    <submittedName>
        <fullName evidence="1">Uncharacterized protein</fullName>
    </submittedName>
</protein>
<gene>
    <name evidence="1" type="ORF">NCTC11694_01206</name>
</gene>
<reference evidence="1 2" key="1">
    <citation type="submission" date="2018-06" db="EMBL/GenBank/DDBJ databases">
        <authorList>
            <consortium name="Pathogen Informatics"/>
            <person name="Doyle S."/>
        </authorList>
    </citation>
    <scope>NUCLEOTIDE SEQUENCE [LARGE SCALE GENOMIC DNA]</scope>
    <source>
        <strain evidence="1 2">NCTC11694</strain>
    </source>
</reference>
<organism evidence="1 2">
    <name type="scientific">Klebsiella michiganensis</name>
    <dbReference type="NCBI Taxonomy" id="1134687"/>
    <lineage>
        <taxon>Bacteria</taxon>
        <taxon>Pseudomonadati</taxon>
        <taxon>Pseudomonadota</taxon>
        <taxon>Gammaproteobacteria</taxon>
        <taxon>Enterobacterales</taxon>
        <taxon>Enterobacteriaceae</taxon>
        <taxon>Klebsiella/Raoultella group</taxon>
        <taxon>Klebsiella</taxon>
    </lineage>
</organism>
<dbReference type="EMBL" id="UGJR01000002">
    <property type="protein sequence ID" value="STR40059.1"/>
    <property type="molecule type" value="Genomic_DNA"/>
</dbReference>
<proteinExistence type="predicted"/>
<sequence length="48" mass="5492">MDIIFYHPTFDTLSGLRNWKNSCPARASASGNPEIINPLTMRWSGIRR</sequence>
<dbReference type="Proteomes" id="UP000255050">
    <property type="component" value="Unassembled WGS sequence"/>
</dbReference>
<evidence type="ECO:0000313" key="2">
    <source>
        <dbReference type="Proteomes" id="UP000255050"/>
    </source>
</evidence>
<comment type="caution">
    <text evidence="1">The sequence shown here is derived from an EMBL/GenBank/DDBJ whole genome shotgun (WGS) entry which is preliminary data.</text>
</comment>
<dbReference type="AlphaFoldDB" id="A0A7H4LV83"/>
<name>A0A7H4LV83_9ENTR</name>